<accession>A0ABU4WH62</accession>
<evidence type="ECO:0000256" key="1">
    <source>
        <dbReference type="SAM" id="SignalP"/>
    </source>
</evidence>
<organism evidence="2 3">
    <name type="scientific">Intestinicryptomonas porci</name>
    <dbReference type="NCBI Taxonomy" id="2926320"/>
    <lineage>
        <taxon>Bacteria</taxon>
        <taxon>Pseudomonadati</taxon>
        <taxon>Verrucomicrobiota</taxon>
        <taxon>Opitutia</taxon>
        <taxon>Opitutales</taxon>
        <taxon>Intestinicryptomonaceae</taxon>
        <taxon>Intestinicryptomonas</taxon>
    </lineage>
</organism>
<dbReference type="Proteomes" id="UP001275932">
    <property type="component" value="Unassembled WGS sequence"/>
</dbReference>
<protein>
    <submittedName>
        <fullName evidence="2">DUF1501 domain-containing protein</fullName>
    </submittedName>
</protein>
<sequence length="453" mass="48695">MNTQYLCSRRDFIKFGAVTAAGLALNRLLSPSLLAMDAPAQTPKAKAVISIFLAGGPCHIDTFDPKPEAASGIIGPYTKICPTNVDGIVISQTMPLTAKCADKYSIIRGMTHKDNSHEVSTYMMLSGVPAGGELVYPSMGSIISSKVARKSGADLPAFISIMDPYSRFDESGFIGESGRSFAASGIISRADLELENKKKPRPSKLKNDAMRIQSRRDLLSALDNLAELPTQEMQNADSQRQTAFSMLAGNGKKAFDLSLEPQKTREAYGTAKSGAEKYYGQQLLLARRLVEAGATYVNVMLHGWDTHKKHFEAMSTLLPALDKAYAALINDLDERGLLKTTIVTLGGEFGRTPKIMYNTPWMGGRNHFGAAFSWLVAGGGFKGGNVVGKTDETGSNVVERPVYPWDLSASIYALAGVDTNSPLPHPTGCVAKVVPAEVGEKDSGGMLSEIMEI</sequence>
<keyword evidence="3" id="KW-1185">Reference proteome</keyword>
<comment type="caution">
    <text evidence="2">The sequence shown here is derived from an EMBL/GenBank/DDBJ whole genome shotgun (WGS) entry which is preliminary data.</text>
</comment>
<dbReference type="InterPro" id="IPR006311">
    <property type="entry name" value="TAT_signal"/>
</dbReference>
<feature type="signal peptide" evidence="1">
    <location>
        <begin position="1"/>
        <end position="35"/>
    </location>
</feature>
<proteinExistence type="predicted"/>
<dbReference type="Pfam" id="PF07394">
    <property type="entry name" value="DUF1501"/>
    <property type="match status" value="1"/>
</dbReference>
<evidence type="ECO:0000313" key="2">
    <source>
        <dbReference type="EMBL" id="MDX8415881.1"/>
    </source>
</evidence>
<evidence type="ECO:0000313" key="3">
    <source>
        <dbReference type="Proteomes" id="UP001275932"/>
    </source>
</evidence>
<feature type="chain" id="PRO_5045647302" evidence="1">
    <location>
        <begin position="36"/>
        <end position="453"/>
    </location>
</feature>
<keyword evidence="1" id="KW-0732">Signal</keyword>
<dbReference type="NCBIfam" id="TIGR01409">
    <property type="entry name" value="TAT_signal_seq"/>
    <property type="match status" value="1"/>
</dbReference>
<dbReference type="SUPFAM" id="SSF53649">
    <property type="entry name" value="Alkaline phosphatase-like"/>
    <property type="match status" value="1"/>
</dbReference>
<dbReference type="EMBL" id="JALBUT010000007">
    <property type="protein sequence ID" value="MDX8415881.1"/>
    <property type="molecule type" value="Genomic_DNA"/>
</dbReference>
<dbReference type="InterPro" id="IPR019546">
    <property type="entry name" value="TAT_signal_bac_arc"/>
</dbReference>
<gene>
    <name evidence="2" type="ORF">MOX91_06800</name>
</gene>
<name>A0ABU4WH62_9BACT</name>
<dbReference type="Pfam" id="PF10518">
    <property type="entry name" value="TAT_signal"/>
    <property type="match status" value="1"/>
</dbReference>
<dbReference type="PROSITE" id="PS51318">
    <property type="entry name" value="TAT"/>
    <property type="match status" value="1"/>
</dbReference>
<dbReference type="InterPro" id="IPR010869">
    <property type="entry name" value="DUF1501"/>
</dbReference>
<dbReference type="RefSeq" id="WP_370397334.1">
    <property type="nucleotide sequence ID" value="NZ_JALBUT010000007.1"/>
</dbReference>
<reference evidence="2 3" key="1">
    <citation type="submission" date="2022-03" db="EMBL/GenBank/DDBJ databases">
        <title>Novel taxa within the pig intestine.</title>
        <authorList>
            <person name="Wylensek D."/>
            <person name="Bishof K."/>
            <person name="Afrizal A."/>
            <person name="Clavel T."/>
        </authorList>
    </citation>
    <scope>NUCLEOTIDE SEQUENCE [LARGE SCALE GENOMIC DNA]</scope>
    <source>
        <strain evidence="2 3">CLA-KB-P66</strain>
    </source>
</reference>
<dbReference type="PANTHER" id="PTHR43737">
    <property type="entry name" value="BLL7424 PROTEIN"/>
    <property type="match status" value="1"/>
</dbReference>
<dbReference type="InterPro" id="IPR017850">
    <property type="entry name" value="Alkaline_phosphatase_core_sf"/>
</dbReference>
<dbReference type="PANTHER" id="PTHR43737:SF1">
    <property type="entry name" value="DUF1501 DOMAIN-CONTAINING PROTEIN"/>
    <property type="match status" value="1"/>
</dbReference>